<sequence length="335" mass="38437">MAPVDDASRSNSISIDSDVAFTFVDFSGVDFGDHEKADKGTQRISEEEERNFNEKNQNKNEQKLQSLSDISHGHKYQNQNGYSEEVVKCNDTEKYQKRKEPKLKYIDMPDGQNLQQRHTHDPDLFKAQSRRVQNLCQWYELGIRPSLSSSSLLNLAAHENKDEDLFDANVDDLKTLLLRSIEAQDDLNTNLPPHPRGEYEDVLKVAPSTIKGAGNGLFAVAPIPKEAILCHYTGYRHHYQSQKRLKGKARAYVLKLQNGWPKYDRRNDGFVDAFSTKDVLARFINDPRLEERCNVTFKHIQEPGIWHCPVVSLRDIAAGEELLISYGPRYWSDQE</sequence>
<dbReference type="SMART" id="SM00317">
    <property type="entry name" value="SET"/>
    <property type="match status" value="1"/>
</dbReference>
<dbReference type="EMBL" id="JALLAZ020000314">
    <property type="protein sequence ID" value="KAL3798084.1"/>
    <property type="molecule type" value="Genomic_DNA"/>
</dbReference>
<dbReference type="InterPro" id="IPR046341">
    <property type="entry name" value="SET_dom_sf"/>
</dbReference>
<comment type="caution">
    <text evidence="3">The sequence shown here is derived from an EMBL/GenBank/DDBJ whole genome shotgun (WGS) entry which is preliminary data.</text>
</comment>
<dbReference type="Proteomes" id="UP001530315">
    <property type="component" value="Unassembled WGS sequence"/>
</dbReference>
<dbReference type="Gene3D" id="2.170.270.10">
    <property type="entry name" value="SET domain"/>
    <property type="match status" value="1"/>
</dbReference>
<evidence type="ECO:0000313" key="4">
    <source>
        <dbReference type="Proteomes" id="UP001530315"/>
    </source>
</evidence>
<keyword evidence="4" id="KW-1185">Reference proteome</keyword>
<dbReference type="PANTHER" id="PTHR46167:SF1">
    <property type="entry name" value="N-LYSINE METHYLTRANSFERASE KMT5A"/>
    <property type="match status" value="1"/>
</dbReference>
<accession>A0ABD3QCK0</accession>
<feature type="domain" description="SET" evidence="2">
    <location>
        <begin position="201"/>
        <end position="327"/>
    </location>
</feature>
<name>A0ABD3QCK0_9STRA</name>
<dbReference type="SUPFAM" id="SSF82199">
    <property type="entry name" value="SET domain"/>
    <property type="match status" value="1"/>
</dbReference>
<proteinExistence type="predicted"/>
<gene>
    <name evidence="3" type="ORF">ACHAW5_006009</name>
</gene>
<dbReference type="PROSITE" id="PS50280">
    <property type="entry name" value="SET"/>
    <property type="match status" value="1"/>
</dbReference>
<dbReference type="AlphaFoldDB" id="A0ABD3QCK0"/>
<organism evidence="3 4">
    <name type="scientific">Stephanodiscus triporus</name>
    <dbReference type="NCBI Taxonomy" id="2934178"/>
    <lineage>
        <taxon>Eukaryota</taxon>
        <taxon>Sar</taxon>
        <taxon>Stramenopiles</taxon>
        <taxon>Ochrophyta</taxon>
        <taxon>Bacillariophyta</taxon>
        <taxon>Coscinodiscophyceae</taxon>
        <taxon>Thalassiosirophycidae</taxon>
        <taxon>Stephanodiscales</taxon>
        <taxon>Stephanodiscaceae</taxon>
        <taxon>Stephanodiscus</taxon>
    </lineage>
</organism>
<dbReference type="InterPro" id="IPR001214">
    <property type="entry name" value="SET_dom"/>
</dbReference>
<evidence type="ECO:0000313" key="3">
    <source>
        <dbReference type="EMBL" id="KAL3798084.1"/>
    </source>
</evidence>
<protein>
    <recommendedName>
        <fullName evidence="2">SET domain-containing protein</fullName>
    </recommendedName>
</protein>
<dbReference type="Pfam" id="PF00856">
    <property type="entry name" value="SET"/>
    <property type="match status" value="1"/>
</dbReference>
<feature type="region of interest" description="Disordered" evidence="1">
    <location>
        <begin position="32"/>
        <end position="61"/>
    </location>
</feature>
<dbReference type="InterPro" id="IPR051760">
    <property type="entry name" value="KMT5A"/>
</dbReference>
<dbReference type="PANTHER" id="PTHR46167">
    <property type="entry name" value="N-LYSINE METHYLTRANSFERASE KMT5A"/>
    <property type="match status" value="1"/>
</dbReference>
<reference evidence="3 4" key="1">
    <citation type="submission" date="2024-10" db="EMBL/GenBank/DDBJ databases">
        <title>Updated reference genomes for cyclostephanoid diatoms.</title>
        <authorList>
            <person name="Roberts W.R."/>
            <person name="Alverson A.J."/>
        </authorList>
    </citation>
    <scope>NUCLEOTIDE SEQUENCE [LARGE SCALE GENOMIC DNA]</scope>
    <source>
        <strain evidence="3 4">AJA276-08</strain>
    </source>
</reference>
<evidence type="ECO:0000259" key="2">
    <source>
        <dbReference type="PROSITE" id="PS50280"/>
    </source>
</evidence>
<evidence type="ECO:0000256" key="1">
    <source>
        <dbReference type="SAM" id="MobiDB-lite"/>
    </source>
</evidence>